<sequence>MLDRPRNAATRTGLGVTGIVFYGVLWAAAGNDVIADRFDVSLFATTWSFRVTLVVGPVVAFAVTRRLCVGPAVRRRRTGTSGGDGAPTRPR</sequence>
<protein>
    <submittedName>
        <fullName evidence="2">Uncharacterized protein</fullName>
    </submittedName>
</protein>
<dbReference type="Proteomes" id="UP001501020">
    <property type="component" value="Unassembled WGS sequence"/>
</dbReference>
<proteinExistence type="predicted"/>
<feature type="transmembrane region" description="Helical" evidence="1">
    <location>
        <begin position="12"/>
        <end position="29"/>
    </location>
</feature>
<keyword evidence="1" id="KW-0472">Membrane</keyword>
<reference evidence="3" key="1">
    <citation type="journal article" date="2019" name="Int. J. Syst. Evol. Microbiol.">
        <title>The Global Catalogue of Microorganisms (GCM) 10K type strain sequencing project: providing services to taxonomists for standard genome sequencing and annotation.</title>
        <authorList>
            <consortium name="The Broad Institute Genomics Platform"/>
            <consortium name="The Broad Institute Genome Sequencing Center for Infectious Disease"/>
            <person name="Wu L."/>
            <person name="Ma J."/>
        </authorList>
    </citation>
    <scope>NUCLEOTIDE SEQUENCE [LARGE SCALE GENOMIC DNA]</scope>
    <source>
        <strain evidence="3">JCM 13850</strain>
    </source>
</reference>
<accession>A0ABP5K2Y0</accession>
<dbReference type="RefSeq" id="WP_344262096.1">
    <property type="nucleotide sequence ID" value="NZ_BAAAMR010000006.1"/>
</dbReference>
<gene>
    <name evidence="2" type="ORF">GCM10009727_10820</name>
</gene>
<organism evidence="2 3">
    <name type="scientific">Actinomadura napierensis</name>
    <dbReference type="NCBI Taxonomy" id="267854"/>
    <lineage>
        <taxon>Bacteria</taxon>
        <taxon>Bacillati</taxon>
        <taxon>Actinomycetota</taxon>
        <taxon>Actinomycetes</taxon>
        <taxon>Streptosporangiales</taxon>
        <taxon>Thermomonosporaceae</taxon>
        <taxon>Actinomadura</taxon>
    </lineage>
</organism>
<evidence type="ECO:0000313" key="3">
    <source>
        <dbReference type="Proteomes" id="UP001501020"/>
    </source>
</evidence>
<evidence type="ECO:0000256" key="1">
    <source>
        <dbReference type="SAM" id="Phobius"/>
    </source>
</evidence>
<keyword evidence="1" id="KW-0812">Transmembrane</keyword>
<feature type="transmembrane region" description="Helical" evidence="1">
    <location>
        <begin position="49"/>
        <end position="68"/>
    </location>
</feature>
<dbReference type="EMBL" id="BAAAMR010000006">
    <property type="protein sequence ID" value="GAA2123886.1"/>
    <property type="molecule type" value="Genomic_DNA"/>
</dbReference>
<keyword evidence="1" id="KW-1133">Transmembrane helix</keyword>
<keyword evidence="3" id="KW-1185">Reference proteome</keyword>
<comment type="caution">
    <text evidence="2">The sequence shown here is derived from an EMBL/GenBank/DDBJ whole genome shotgun (WGS) entry which is preliminary data.</text>
</comment>
<name>A0ABP5K2Y0_9ACTN</name>
<evidence type="ECO:0000313" key="2">
    <source>
        <dbReference type="EMBL" id="GAA2123886.1"/>
    </source>
</evidence>